<feature type="transmembrane region" description="Helical" evidence="1">
    <location>
        <begin position="95"/>
        <end position="115"/>
    </location>
</feature>
<feature type="transmembrane region" description="Helical" evidence="1">
    <location>
        <begin position="198"/>
        <end position="215"/>
    </location>
</feature>
<feature type="domain" description="DUF1206" evidence="2">
    <location>
        <begin position="13"/>
        <end position="78"/>
    </location>
</feature>
<dbReference type="EMBL" id="JAELXS010000001">
    <property type="protein sequence ID" value="MBJ6120548.1"/>
    <property type="molecule type" value="Genomic_DNA"/>
</dbReference>
<protein>
    <submittedName>
        <fullName evidence="3">DUF1206 domain-containing protein</fullName>
    </submittedName>
</protein>
<feature type="transmembrane region" description="Helical" evidence="1">
    <location>
        <begin position="135"/>
        <end position="159"/>
    </location>
</feature>
<sequence length="271" mass="28507">MFTDRNATWLARLGFAARGLVYLLVGWFAIDAALRDGQTADNQGAIASLADEQFGHILLAVIAAGMLGYAVWRLTEGLANPERIARDAKGNFKRLGHLVSGIAHVILAWTAARIALDIGKTTGGTSPGDESARDWTAWLLAQPFGQILVGIVAVGLIVAAGQQAHKAWTGGFAVDLRSDTPTPGYVCTIGRLGYGARALVFVILAGFFTLAAWQAQASEAGGMAAALGMLQGQPGGQWLLAATGIGLGLFGIYSFVEARYRRIHVDLPGCD</sequence>
<proteinExistence type="predicted"/>
<dbReference type="Proteomes" id="UP000640426">
    <property type="component" value="Unassembled WGS sequence"/>
</dbReference>
<evidence type="ECO:0000259" key="2">
    <source>
        <dbReference type="Pfam" id="PF06724"/>
    </source>
</evidence>
<keyword evidence="1" id="KW-0812">Transmembrane</keyword>
<gene>
    <name evidence="3" type="ORF">JAO74_01950</name>
</gene>
<feature type="transmembrane region" description="Helical" evidence="1">
    <location>
        <begin position="235"/>
        <end position="256"/>
    </location>
</feature>
<keyword evidence="4" id="KW-1185">Reference proteome</keyword>
<feature type="transmembrane region" description="Helical" evidence="1">
    <location>
        <begin position="12"/>
        <end position="34"/>
    </location>
</feature>
<comment type="caution">
    <text evidence="3">The sequence shown here is derived from an EMBL/GenBank/DDBJ whole genome shotgun (WGS) entry which is preliminary data.</text>
</comment>
<keyword evidence="1" id="KW-0472">Membrane</keyword>
<reference evidence="4" key="1">
    <citation type="submission" date="2020-12" db="EMBL/GenBank/DDBJ databases">
        <title>Hymenobacter sp.</title>
        <authorList>
            <person name="Kim M.K."/>
        </authorList>
    </citation>
    <scope>NUCLEOTIDE SEQUENCE [LARGE SCALE GENOMIC DNA]</scope>
    <source>
        <strain evidence="4">BT553</strain>
    </source>
</reference>
<dbReference type="RefSeq" id="WP_199034488.1">
    <property type="nucleotide sequence ID" value="NZ_JAELXS010000001.1"/>
</dbReference>
<accession>A0ABS0XKI0</accession>
<organism evidence="3 4">
    <name type="scientific">Sphingomonas mollis</name>
    <dbReference type="NCBI Taxonomy" id="2795726"/>
    <lineage>
        <taxon>Bacteria</taxon>
        <taxon>Pseudomonadati</taxon>
        <taxon>Pseudomonadota</taxon>
        <taxon>Alphaproteobacteria</taxon>
        <taxon>Sphingomonadales</taxon>
        <taxon>Sphingomonadaceae</taxon>
        <taxon>Sphingomonas</taxon>
    </lineage>
</organism>
<evidence type="ECO:0000256" key="1">
    <source>
        <dbReference type="SAM" id="Phobius"/>
    </source>
</evidence>
<dbReference type="InterPro" id="IPR009597">
    <property type="entry name" value="DUF1206"/>
</dbReference>
<feature type="domain" description="DUF1206" evidence="2">
    <location>
        <begin position="192"/>
        <end position="261"/>
    </location>
</feature>
<feature type="transmembrane region" description="Helical" evidence="1">
    <location>
        <begin position="54"/>
        <end position="74"/>
    </location>
</feature>
<name>A0ABS0XKI0_9SPHN</name>
<keyword evidence="1" id="KW-1133">Transmembrane helix</keyword>
<dbReference type="Pfam" id="PF06724">
    <property type="entry name" value="DUF1206"/>
    <property type="match status" value="3"/>
</dbReference>
<evidence type="ECO:0000313" key="4">
    <source>
        <dbReference type="Proteomes" id="UP000640426"/>
    </source>
</evidence>
<feature type="domain" description="DUF1206" evidence="2">
    <location>
        <begin position="95"/>
        <end position="170"/>
    </location>
</feature>
<evidence type="ECO:0000313" key="3">
    <source>
        <dbReference type="EMBL" id="MBJ6120548.1"/>
    </source>
</evidence>